<keyword evidence="2" id="KW-1185">Reference proteome</keyword>
<dbReference type="InterPro" id="IPR027417">
    <property type="entry name" value="P-loop_NTPase"/>
</dbReference>
<dbReference type="AlphaFoldDB" id="A0AAV5MD06"/>
<dbReference type="Proteomes" id="UP001054252">
    <property type="component" value="Unassembled WGS sequence"/>
</dbReference>
<dbReference type="EMBL" id="BPVZ01000233">
    <property type="protein sequence ID" value="GKV47686.1"/>
    <property type="molecule type" value="Genomic_DNA"/>
</dbReference>
<gene>
    <name evidence="1" type="ORF">SLEP1_g54560</name>
</gene>
<reference evidence="1 2" key="1">
    <citation type="journal article" date="2021" name="Commun. Biol.">
        <title>The genome of Shorea leprosula (Dipterocarpaceae) highlights the ecological relevance of drought in aseasonal tropical rainforests.</title>
        <authorList>
            <person name="Ng K.K.S."/>
            <person name="Kobayashi M.J."/>
            <person name="Fawcett J.A."/>
            <person name="Hatakeyama M."/>
            <person name="Paape T."/>
            <person name="Ng C.H."/>
            <person name="Ang C.C."/>
            <person name="Tnah L.H."/>
            <person name="Lee C.T."/>
            <person name="Nishiyama T."/>
            <person name="Sese J."/>
            <person name="O'Brien M.J."/>
            <person name="Copetti D."/>
            <person name="Mohd Noor M.I."/>
            <person name="Ong R.C."/>
            <person name="Putra M."/>
            <person name="Sireger I.Z."/>
            <person name="Indrioko S."/>
            <person name="Kosugi Y."/>
            <person name="Izuno A."/>
            <person name="Isagi Y."/>
            <person name="Lee S.L."/>
            <person name="Shimizu K.K."/>
        </authorList>
    </citation>
    <scope>NUCLEOTIDE SEQUENCE [LARGE SCALE GENOMIC DNA]</scope>
    <source>
        <strain evidence="1">214</strain>
    </source>
</reference>
<comment type="caution">
    <text evidence="1">The sequence shown here is derived from an EMBL/GenBank/DDBJ whole genome shotgun (WGS) entry which is preliminary data.</text>
</comment>
<accession>A0AAV5MD06</accession>
<organism evidence="1 2">
    <name type="scientific">Rubroshorea leprosula</name>
    <dbReference type="NCBI Taxonomy" id="152421"/>
    <lineage>
        <taxon>Eukaryota</taxon>
        <taxon>Viridiplantae</taxon>
        <taxon>Streptophyta</taxon>
        <taxon>Embryophyta</taxon>
        <taxon>Tracheophyta</taxon>
        <taxon>Spermatophyta</taxon>
        <taxon>Magnoliopsida</taxon>
        <taxon>eudicotyledons</taxon>
        <taxon>Gunneridae</taxon>
        <taxon>Pentapetalae</taxon>
        <taxon>rosids</taxon>
        <taxon>malvids</taxon>
        <taxon>Malvales</taxon>
        <taxon>Dipterocarpaceae</taxon>
        <taxon>Rubroshorea</taxon>
    </lineage>
</organism>
<protein>
    <recommendedName>
        <fullName evidence="3">ABC transporter domain-containing protein</fullName>
    </recommendedName>
</protein>
<sequence>MGSIEPICWITSNPNLLGFVELLMGKEAIVSGDVGLIWMDLVCFRQFGESGVPPSGGQIERIAMAWAIRKKSRVMLLDEVRPTVFPTRSEAKRIAVVKNGDGALIEYGSHETLLASYVNNVYVSLVHAEIEANAFS</sequence>
<name>A0AAV5MD06_9ROSI</name>
<evidence type="ECO:0000313" key="1">
    <source>
        <dbReference type="EMBL" id="GKV47686.1"/>
    </source>
</evidence>
<evidence type="ECO:0000313" key="2">
    <source>
        <dbReference type="Proteomes" id="UP001054252"/>
    </source>
</evidence>
<dbReference type="SUPFAM" id="SSF52540">
    <property type="entry name" value="P-loop containing nucleoside triphosphate hydrolases"/>
    <property type="match status" value="1"/>
</dbReference>
<evidence type="ECO:0008006" key="3">
    <source>
        <dbReference type="Google" id="ProtNLM"/>
    </source>
</evidence>
<proteinExistence type="predicted"/>